<protein>
    <submittedName>
        <fullName evidence="1">Uncharacterized protein</fullName>
    </submittedName>
</protein>
<organism evidence="1 2">
    <name type="scientific">Nesidiocoris tenuis</name>
    <dbReference type="NCBI Taxonomy" id="355587"/>
    <lineage>
        <taxon>Eukaryota</taxon>
        <taxon>Metazoa</taxon>
        <taxon>Ecdysozoa</taxon>
        <taxon>Arthropoda</taxon>
        <taxon>Hexapoda</taxon>
        <taxon>Insecta</taxon>
        <taxon>Pterygota</taxon>
        <taxon>Neoptera</taxon>
        <taxon>Paraneoptera</taxon>
        <taxon>Hemiptera</taxon>
        <taxon>Heteroptera</taxon>
        <taxon>Panheteroptera</taxon>
        <taxon>Cimicomorpha</taxon>
        <taxon>Miridae</taxon>
        <taxon>Dicyphina</taxon>
        <taxon>Nesidiocoris</taxon>
    </lineage>
</organism>
<gene>
    <name evidence="1" type="ORF">NTEN_LOCUS10697</name>
</gene>
<evidence type="ECO:0000313" key="2">
    <source>
        <dbReference type="Proteomes" id="UP000479000"/>
    </source>
</evidence>
<dbReference type="AlphaFoldDB" id="A0A6H5GPY9"/>
<proteinExistence type="predicted"/>
<name>A0A6H5GPY9_9HEMI</name>
<evidence type="ECO:0000313" key="1">
    <source>
        <dbReference type="EMBL" id="CAB0005220.1"/>
    </source>
</evidence>
<keyword evidence="2" id="KW-1185">Reference proteome</keyword>
<reference evidence="1 2" key="1">
    <citation type="submission" date="2020-02" db="EMBL/GenBank/DDBJ databases">
        <authorList>
            <person name="Ferguson B K."/>
        </authorList>
    </citation>
    <scope>NUCLEOTIDE SEQUENCE [LARGE SCALE GENOMIC DNA]</scope>
</reference>
<dbReference type="Proteomes" id="UP000479000">
    <property type="component" value="Unassembled WGS sequence"/>
</dbReference>
<dbReference type="EMBL" id="CADCXU010016014">
    <property type="protein sequence ID" value="CAB0005220.1"/>
    <property type="molecule type" value="Genomic_DNA"/>
</dbReference>
<accession>A0A6H5GPY9</accession>
<sequence length="70" mass="7540">MKKLFELFSLVSVRRRTSTSDRGHGPAGTVRTCKACGKRETVAEAAAAEREAAQGSTTRASPNWNWCAAV</sequence>